<protein>
    <recommendedName>
        <fullName evidence="5">PX domain-containing protein</fullName>
    </recommendedName>
</protein>
<feature type="region of interest" description="Disordered" evidence="2">
    <location>
        <begin position="86"/>
        <end position="343"/>
    </location>
</feature>
<keyword evidence="4" id="KW-1185">Reference proteome</keyword>
<dbReference type="Gene3D" id="3.30.1520.10">
    <property type="entry name" value="Phox-like domain"/>
    <property type="match status" value="1"/>
</dbReference>
<dbReference type="PANTHER" id="PTHR15706:SF2">
    <property type="entry name" value="SH3 AND PX DOMAIN-CONTAINING PROTEIN 2A"/>
    <property type="match status" value="1"/>
</dbReference>
<organism evidence="3 4">
    <name type="scientific">Neocallimastix californiae</name>
    <dbReference type="NCBI Taxonomy" id="1754190"/>
    <lineage>
        <taxon>Eukaryota</taxon>
        <taxon>Fungi</taxon>
        <taxon>Fungi incertae sedis</taxon>
        <taxon>Chytridiomycota</taxon>
        <taxon>Chytridiomycota incertae sedis</taxon>
        <taxon>Neocallimastigomycetes</taxon>
        <taxon>Neocallimastigales</taxon>
        <taxon>Neocallimastigaceae</taxon>
        <taxon>Neocallimastix</taxon>
    </lineage>
</organism>
<dbReference type="EMBL" id="MCOG01000120">
    <property type="protein sequence ID" value="ORY42412.1"/>
    <property type="molecule type" value="Genomic_DNA"/>
</dbReference>
<feature type="compositionally biased region" description="Polar residues" evidence="2">
    <location>
        <begin position="291"/>
        <end position="305"/>
    </location>
</feature>
<evidence type="ECO:0000313" key="3">
    <source>
        <dbReference type="EMBL" id="ORY42412.1"/>
    </source>
</evidence>
<proteinExistence type="predicted"/>
<evidence type="ECO:0000256" key="1">
    <source>
        <dbReference type="ARBA" id="ARBA00022737"/>
    </source>
</evidence>
<feature type="compositionally biased region" description="Basic and acidic residues" evidence="2">
    <location>
        <begin position="225"/>
        <end position="235"/>
    </location>
</feature>
<dbReference type="PANTHER" id="PTHR15706">
    <property type="entry name" value="SH3 MULTIPLE DOMAIN"/>
    <property type="match status" value="1"/>
</dbReference>
<gene>
    <name evidence="3" type="ORF">LY90DRAFT_703855</name>
</gene>
<dbReference type="Proteomes" id="UP000193920">
    <property type="component" value="Unassembled WGS sequence"/>
</dbReference>
<feature type="compositionally biased region" description="Low complexity" evidence="2">
    <location>
        <begin position="312"/>
        <end position="322"/>
    </location>
</feature>
<dbReference type="STRING" id="1754190.A0A1Y2C5U2"/>
<feature type="region of interest" description="Disordered" evidence="2">
    <location>
        <begin position="32"/>
        <end position="63"/>
    </location>
</feature>
<dbReference type="OrthoDB" id="548867at2759"/>
<dbReference type="InterPro" id="IPR051228">
    <property type="entry name" value="NADPH_Oxidase/PX-Domain"/>
</dbReference>
<feature type="compositionally biased region" description="Polar residues" evidence="2">
    <location>
        <begin position="141"/>
        <end position="159"/>
    </location>
</feature>
<name>A0A1Y2C5U2_9FUNG</name>
<feature type="compositionally biased region" description="Low complexity" evidence="2">
    <location>
        <begin position="236"/>
        <end position="247"/>
    </location>
</feature>
<dbReference type="SUPFAM" id="SSF54277">
    <property type="entry name" value="CAD &amp; PB1 domains"/>
    <property type="match status" value="1"/>
</dbReference>
<feature type="compositionally biased region" description="Low complexity" evidence="2">
    <location>
        <begin position="102"/>
        <end position="123"/>
    </location>
</feature>
<evidence type="ECO:0008006" key="5">
    <source>
        <dbReference type="Google" id="ProtNLM"/>
    </source>
</evidence>
<feature type="compositionally biased region" description="Pro residues" evidence="2">
    <location>
        <begin position="323"/>
        <end position="337"/>
    </location>
</feature>
<dbReference type="AlphaFoldDB" id="A0A1Y2C5U2"/>
<accession>A0A1Y2C5U2</accession>
<keyword evidence="1" id="KW-0677">Repeat</keyword>
<comment type="caution">
    <text evidence="3">The sequence shown here is derived from an EMBL/GenBank/DDBJ whole genome shotgun (WGS) entry which is preliminary data.</text>
</comment>
<dbReference type="SUPFAM" id="SSF64268">
    <property type="entry name" value="PX domain"/>
    <property type="match status" value="1"/>
</dbReference>
<reference evidence="3 4" key="1">
    <citation type="submission" date="2016-08" db="EMBL/GenBank/DDBJ databases">
        <title>A Parts List for Fungal Cellulosomes Revealed by Comparative Genomics.</title>
        <authorList>
            <consortium name="DOE Joint Genome Institute"/>
            <person name="Haitjema C.H."/>
            <person name="Gilmore S.P."/>
            <person name="Henske J.K."/>
            <person name="Solomon K.V."/>
            <person name="De Groot R."/>
            <person name="Kuo A."/>
            <person name="Mondo S.J."/>
            <person name="Salamov A.A."/>
            <person name="Labutti K."/>
            <person name="Zhao Z."/>
            <person name="Chiniquy J."/>
            <person name="Barry K."/>
            <person name="Brewer H.M."/>
            <person name="Purvine S.O."/>
            <person name="Wright A.T."/>
            <person name="Boxma B."/>
            <person name="Van Alen T."/>
            <person name="Hackstein J.H."/>
            <person name="Baker S.E."/>
            <person name="Grigoriev I.V."/>
            <person name="O'Malley M.A."/>
        </authorList>
    </citation>
    <scope>NUCLEOTIDE SEQUENCE [LARGE SCALE GENOMIC DNA]</scope>
    <source>
        <strain evidence="3 4">G1</strain>
    </source>
</reference>
<sequence>MLAACETHKFYSPVTNWKSKNKNRRRQQILALNPQNNKKVQKNEVESPKIHRTPRYSKSDNSLKSTIPLEIPKSKSTCDDLAIPKRGQSLGNNMNNMFPKASLSKNSNSNSDVDSNTNSNLNSKPIAIPSSNEKTPKMMASGQNTRAEMENKTNFNYGNHSLMMDSPPSSPPPKTHSFRKNRSMGSIPKVNLPSDMSFPDHHLLRKQPSMGSIPKRTSPPIRGPSMDHHLLKKDSSMSSLPKSASPPIRSPPMDHHPLFRKSSPRMPTPPRSPPGDYHLLRKNPMGPIPSTADTSFVNGFKNNKNNIREIGYNSNPNSNFNPNPHPYPQPHPQPNQPPRINTTNLSNVSNSLDSGTLVDSAHSESSSYFTFRRNLRSPKMVFNPTPEPSCNSSVVTNIFSPSLSSVNISHDMIDHESSVATLVQSPPVGESSLLSMNNDQLFKLLPRKIVKALDSYTAQNRSTEISYSKGDFFFVISENDTYYFVTNPSTKQSATPSFGKAKATGKLSPIVEDDDFKFVKERTGINDRIMTACVNDDILIRNTQYKFQIEITKIDGTVAVLNRSYNDICELHRSLLEYFPEDAGTNRQERILPFLPSFDTIFNHPSRSPRQIISYYLQQLTKLPNYIQFSYPFDEFFRRRKEDILSSMAVVSHLSFFEDSEDLLSDLHSTLKVKFIIEDMKTGGQEVNSLRVDPDIDYFDLFDMLEERFDRTFSNIFYKNEMGEKVKIFGDGDLKLFFNSNNLSFVLWAK</sequence>
<dbReference type="GO" id="GO:0035091">
    <property type="term" value="F:phosphatidylinositol binding"/>
    <property type="evidence" value="ECO:0007669"/>
    <property type="project" value="InterPro"/>
</dbReference>
<evidence type="ECO:0000256" key="2">
    <source>
        <dbReference type="SAM" id="MobiDB-lite"/>
    </source>
</evidence>
<evidence type="ECO:0000313" key="4">
    <source>
        <dbReference type="Proteomes" id="UP000193920"/>
    </source>
</evidence>
<dbReference type="InterPro" id="IPR036871">
    <property type="entry name" value="PX_dom_sf"/>
</dbReference>